<feature type="transmembrane region" description="Helical" evidence="8">
    <location>
        <begin position="180"/>
        <end position="203"/>
    </location>
</feature>
<keyword evidence="11" id="KW-1185">Reference proteome</keyword>
<evidence type="ECO:0000256" key="8">
    <source>
        <dbReference type="SAM" id="Phobius"/>
    </source>
</evidence>
<feature type="transmembrane region" description="Helical" evidence="8">
    <location>
        <begin position="322"/>
        <end position="342"/>
    </location>
</feature>
<evidence type="ECO:0000256" key="6">
    <source>
        <dbReference type="ARBA" id="ARBA00022989"/>
    </source>
</evidence>
<reference evidence="10 11" key="1">
    <citation type="submission" date="2020-08" db="EMBL/GenBank/DDBJ databases">
        <title>Genomic Encyclopedia of Type Strains, Phase IV (KMG-IV): sequencing the most valuable type-strain genomes for metagenomic binning, comparative biology and taxonomic classification.</title>
        <authorList>
            <person name="Goeker M."/>
        </authorList>
    </citation>
    <scope>NUCLEOTIDE SEQUENCE [LARGE SCALE GENOMIC DNA]</scope>
    <source>
        <strain evidence="10 11">DSM 27026</strain>
    </source>
</reference>
<dbReference type="Pfam" id="PF12698">
    <property type="entry name" value="ABC2_membrane_3"/>
    <property type="match status" value="1"/>
</dbReference>
<feature type="transmembrane region" description="Helical" evidence="8">
    <location>
        <begin position="25"/>
        <end position="44"/>
    </location>
</feature>
<feature type="domain" description="ABC transmembrane type-2" evidence="9">
    <location>
        <begin position="141"/>
        <end position="373"/>
    </location>
</feature>
<accession>A0A840VHL4</accession>
<dbReference type="InterPro" id="IPR051449">
    <property type="entry name" value="ABC-2_transporter_component"/>
</dbReference>
<dbReference type="PANTHER" id="PTHR30294">
    <property type="entry name" value="MEMBRANE COMPONENT OF ABC TRANSPORTER YHHJ-RELATED"/>
    <property type="match status" value="1"/>
</dbReference>
<comment type="subcellular location">
    <subcellularLocation>
        <location evidence="1">Cell membrane</location>
        <topology evidence="1">Multi-pass membrane protein</topology>
    </subcellularLocation>
</comment>
<keyword evidence="3" id="KW-0813">Transport</keyword>
<feature type="transmembrane region" description="Helical" evidence="8">
    <location>
        <begin position="259"/>
        <end position="283"/>
    </location>
</feature>
<evidence type="ECO:0000256" key="4">
    <source>
        <dbReference type="ARBA" id="ARBA00022475"/>
    </source>
</evidence>
<feature type="transmembrane region" description="Helical" evidence="8">
    <location>
        <begin position="289"/>
        <end position="310"/>
    </location>
</feature>
<evidence type="ECO:0000256" key="2">
    <source>
        <dbReference type="ARBA" id="ARBA00007783"/>
    </source>
</evidence>
<evidence type="ECO:0000259" key="9">
    <source>
        <dbReference type="PROSITE" id="PS51012"/>
    </source>
</evidence>
<protein>
    <submittedName>
        <fullName evidence="10">ABC-2 type transport system permease protein</fullName>
    </submittedName>
</protein>
<feature type="transmembrane region" description="Helical" evidence="8">
    <location>
        <begin position="229"/>
        <end position="252"/>
    </location>
</feature>
<evidence type="ECO:0000313" key="10">
    <source>
        <dbReference type="EMBL" id="MBB5374397.1"/>
    </source>
</evidence>
<organism evidence="10 11">
    <name type="scientific">Acidocella aromatica</name>
    <dbReference type="NCBI Taxonomy" id="1303579"/>
    <lineage>
        <taxon>Bacteria</taxon>
        <taxon>Pseudomonadati</taxon>
        <taxon>Pseudomonadota</taxon>
        <taxon>Alphaproteobacteria</taxon>
        <taxon>Acetobacterales</taxon>
        <taxon>Acidocellaceae</taxon>
        <taxon>Acidocella</taxon>
    </lineage>
</organism>
<name>A0A840VHL4_9PROT</name>
<sequence>MNLRLQRLRGLVRKEVLQILRDPSALMIAFLLPFILLIINGFGLSLDAHHMKIAAVVQAGGTQTNGVEQALDASPYLSVYWAPSSQAARQALDTGEVRGILTLRQDFAQKLARPQRWPADAQLAVNATDPNTARLLQGYVTGAFTSWLQGEAAERALSLGGGPVLETRYWYNPQLSSTDFIVPGVIALVMSMTGTLLTALIVAREWERGTMESMLASPAGMAELVGAKLGTYFVLGMGSMALSVLITVFVFGVPLHGGLLALTFTAALFLIFTLAQGLFISTLTRNQFVAAQLAFITTMMPAIMLSGMLFDIASMPRWLQLVTYLFPARYFVSAVQTIFLAGDIWSVLLPNLCGLAIAASLTVAATLAITHRRLD</sequence>
<dbReference type="AlphaFoldDB" id="A0A840VHL4"/>
<evidence type="ECO:0000256" key="7">
    <source>
        <dbReference type="ARBA" id="ARBA00023136"/>
    </source>
</evidence>
<gene>
    <name evidence="10" type="ORF">HNP71_002671</name>
</gene>
<dbReference type="GO" id="GO:0140359">
    <property type="term" value="F:ABC-type transporter activity"/>
    <property type="evidence" value="ECO:0007669"/>
    <property type="project" value="InterPro"/>
</dbReference>
<dbReference type="EMBL" id="JACHFJ010000016">
    <property type="protein sequence ID" value="MBB5374397.1"/>
    <property type="molecule type" value="Genomic_DNA"/>
</dbReference>
<comment type="caution">
    <text evidence="10">The sequence shown here is derived from an EMBL/GenBank/DDBJ whole genome shotgun (WGS) entry which is preliminary data.</text>
</comment>
<dbReference type="InterPro" id="IPR013525">
    <property type="entry name" value="ABC2_TM"/>
</dbReference>
<feature type="transmembrane region" description="Helical" evidence="8">
    <location>
        <begin position="348"/>
        <end position="369"/>
    </location>
</feature>
<evidence type="ECO:0000313" key="11">
    <source>
        <dbReference type="Proteomes" id="UP000553706"/>
    </source>
</evidence>
<evidence type="ECO:0000256" key="5">
    <source>
        <dbReference type="ARBA" id="ARBA00022692"/>
    </source>
</evidence>
<evidence type="ECO:0000256" key="1">
    <source>
        <dbReference type="ARBA" id="ARBA00004651"/>
    </source>
</evidence>
<keyword evidence="7 8" id="KW-0472">Membrane</keyword>
<evidence type="ECO:0000256" key="3">
    <source>
        <dbReference type="ARBA" id="ARBA00022448"/>
    </source>
</evidence>
<comment type="similarity">
    <text evidence="2">Belongs to the ABC-2 integral membrane protein family.</text>
</comment>
<keyword evidence="6 8" id="KW-1133">Transmembrane helix</keyword>
<dbReference type="GO" id="GO:0005886">
    <property type="term" value="C:plasma membrane"/>
    <property type="evidence" value="ECO:0007669"/>
    <property type="project" value="UniProtKB-SubCell"/>
</dbReference>
<proteinExistence type="inferred from homology"/>
<dbReference type="PROSITE" id="PS51012">
    <property type="entry name" value="ABC_TM2"/>
    <property type="match status" value="1"/>
</dbReference>
<dbReference type="PANTHER" id="PTHR30294:SF29">
    <property type="entry name" value="MULTIDRUG ABC TRANSPORTER PERMEASE YBHS-RELATED"/>
    <property type="match status" value="1"/>
</dbReference>
<keyword evidence="5 8" id="KW-0812">Transmembrane</keyword>
<dbReference type="Proteomes" id="UP000553706">
    <property type="component" value="Unassembled WGS sequence"/>
</dbReference>
<dbReference type="InterPro" id="IPR047817">
    <property type="entry name" value="ABC2_TM_bact-type"/>
</dbReference>
<dbReference type="RefSeq" id="WP_183267415.1">
    <property type="nucleotide sequence ID" value="NZ_JACHFJ010000016.1"/>
</dbReference>
<keyword evidence="4" id="KW-1003">Cell membrane</keyword>